<feature type="region of interest" description="Disordered" evidence="1">
    <location>
        <begin position="1"/>
        <end position="60"/>
    </location>
</feature>
<reference evidence="2" key="1">
    <citation type="submission" date="2019-08" db="EMBL/GenBank/DDBJ databases">
        <authorList>
            <person name="Kucharzyk K."/>
            <person name="Murdoch R.W."/>
            <person name="Higgins S."/>
            <person name="Loffler F."/>
        </authorList>
    </citation>
    <scope>NUCLEOTIDE SEQUENCE</scope>
</reference>
<dbReference type="EMBL" id="VSSQ01125422">
    <property type="protein sequence ID" value="MPN55797.1"/>
    <property type="molecule type" value="Genomic_DNA"/>
</dbReference>
<evidence type="ECO:0000256" key="1">
    <source>
        <dbReference type="SAM" id="MobiDB-lite"/>
    </source>
</evidence>
<organism evidence="2">
    <name type="scientific">bioreactor metagenome</name>
    <dbReference type="NCBI Taxonomy" id="1076179"/>
    <lineage>
        <taxon>unclassified sequences</taxon>
        <taxon>metagenomes</taxon>
        <taxon>ecological metagenomes</taxon>
    </lineage>
</organism>
<proteinExistence type="predicted"/>
<feature type="compositionally biased region" description="Low complexity" evidence="1">
    <location>
        <begin position="48"/>
        <end position="60"/>
    </location>
</feature>
<dbReference type="AlphaFoldDB" id="A0A645IXD3"/>
<comment type="caution">
    <text evidence="2">The sequence shown here is derived from an EMBL/GenBank/DDBJ whole genome shotgun (WGS) entry which is preliminary data.</text>
</comment>
<sequence>MDKNQNNNQKNQNQKNQKSSSGMNRTEFSEEYSITTNGVNSGDENVKVQKNNKNNKNNCR</sequence>
<gene>
    <name evidence="2" type="ORF">SDC9_203481</name>
</gene>
<feature type="compositionally biased region" description="Low complexity" evidence="1">
    <location>
        <begin position="1"/>
        <end position="18"/>
    </location>
</feature>
<evidence type="ECO:0000313" key="2">
    <source>
        <dbReference type="EMBL" id="MPN55797.1"/>
    </source>
</evidence>
<feature type="compositionally biased region" description="Polar residues" evidence="1">
    <location>
        <begin position="19"/>
        <end position="43"/>
    </location>
</feature>
<name>A0A645IXD3_9ZZZZ</name>
<protein>
    <submittedName>
        <fullName evidence="2">Uncharacterized protein</fullName>
    </submittedName>
</protein>
<accession>A0A645IXD3</accession>